<name>A0A0P4R1M4_9ACTN</name>
<keyword evidence="2" id="KW-1185">Reference proteome</keyword>
<dbReference type="NCBIfam" id="NF038372">
    <property type="entry name" value="tryptorubin_fam"/>
    <property type="match status" value="1"/>
</dbReference>
<organism evidence="1 2">
    <name type="scientific">Streptomyces lydicamycinicus</name>
    <dbReference type="NCBI Taxonomy" id="1546107"/>
    <lineage>
        <taxon>Bacteria</taxon>
        <taxon>Bacillati</taxon>
        <taxon>Actinomycetota</taxon>
        <taxon>Actinomycetes</taxon>
        <taxon>Kitasatosporales</taxon>
        <taxon>Streptomycetaceae</taxon>
        <taxon>Streptomyces</taxon>
    </lineage>
</organism>
<dbReference type="RefSeq" id="WP_370682690.1">
    <property type="nucleotide sequence ID" value="NZ_BBNO01000001.1"/>
</dbReference>
<proteinExistence type="predicted"/>
<dbReference type="AlphaFoldDB" id="A0A0P4R1M4"/>
<reference evidence="1 2" key="2">
    <citation type="journal article" date="2015" name="Stand. Genomic Sci.">
        <title>Draft genome sequence of marine-derived Streptomyces sp. TP-A0598, a producer of anti-MRSA antibiotic lydicamycins.</title>
        <authorList>
            <person name="Komaki H."/>
            <person name="Ichikawa N."/>
            <person name="Hosoyama A."/>
            <person name="Fujita N."/>
            <person name="Igarashi Y."/>
        </authorList>
    </citation>
    <scope>NUCLEOTIDE SEQUENCE [LARGE SCALE GENOMIC DNA]</scope>
    <source>
        <strain evidence="1 2">NBRC 110027</strain>
    </source>
</reference>
<dbReference type="EMBL" id="BBNO01000001">
    <property type="protein sequence ID" value="GAO05986.1"/>
    <property type="molecule type" value="Genomic_DNA"/>
</dbReference>
<evidence type="ECO:0000313" key="1">
    <source>
        <dbReference type="EMBL" id="GAO05986.1"/>
    </source>
</evidence>
<reference evidence="2" key="1">
    <citation type="submission" date="2014-09" db="EMBL/GenBank/DDBJ databases">
        <title>Whole genome shotgun sequence of Streptomyces sp. NBRC 110027.</title>
        <authorList>
            <person name="Komaki H."/>
            <person name="Ichikawa N."/>
            <person name="Katano-Makiyama Y."/>
            <person name="Hosoyama A."/>
            <person name="Hashimoto M."/>
            <person name="Uohara A."/>
            <person name="Kitahashi Y."/>
            <person name="Ohji S."/>
            <person name="Kimura A."/>
            <person name="Yamazoe A."/>
            <person name="Igarashi Y."/>
            <person name="Fujita N."/>
        </authorList>
    </citation>
    <scope>NUCLEOTIDE SEQUENCE [LARGE SCALE GENOMIC DNA]</scope>
    <source>
        <strain evidence="2">NBRC 110027</strain>
    </source>
</reference>
<gene>
    <name evidence="1" type="ORF">TPA0598_01_03570</name>
</gene>
<protein>
    <submittedName>
        <fullName evidence="1">Uncharacterized protein</fullName>
    </submittedName>
</protein>
<accession>A0A0P4R1M4</accession>
<comment type="caution">
    <text evidence="1">The sequence shown here is derived from an EMBL/GenBank/DDBJ whole genome shotgun (WGS) entry which is preliminary data.</text>
</comment>
<dbReference type="Proteomes" id="UP000048965">
    <property type="component" value="Unassembled WGS sequence"/>
</dbReference>
<sequence>MPGIPPGLYIFCRRISISFATQMEVLMKLVRIVKKFRPEKSLKAYAWYGWI</sequence>
<evidence type="ECO:0000313" key="2">
    <source>
        <dbReference type="Proteomes" id="UP000048965"/>
    </source>
</evidence>